<name>M5IQK5_9BACT</name>
<dbReference type="OrthoDB" id="5363693at2"/>
<dbReference type="PATRIC" id="fig|1244083.3.peg.1936"/>
<reference evidence="1 2" key="1">
    <citation type="journal article" date="2013" name="Genome Announc.">
        <title>Genome Sequence of Campylobacter showae UNSWCD, Isolated from a Patient with Crohn's Disease.</title>
        <authorList>
            <person name="Tay A.P."/>
            <person name="Kaakoush N.O."/>
            <person name="Deshpande N.P."/>
            <person name="Chen Z."/>
            <person name="Mitchell H."/>
            <person name="Wilkins M.R."/>
        </authorList>
    </citation>
    <scope>NUCLEOTIDE SEQUENCE [LARGE SCALE GENOMIC DNA]</scope>
    <source>
        <strain evidence="1 2">CSUNSWCD</strain>
    </source>
</reference>
<protein>
    <submittedName>
        <fullName evidence="1">LysM domain protein</fullName>
    </submittedName>
</protein>
<dbReference type="eggNOG" id="ENOG5031AIU">
    <property type="taxonomic scope" value="Bacteria"/>
</dbReference>
<dbReference type="AlphaFoldDB" id="M5IQK5"/>
<proteinExistence type="predicted"/>
<sequence>MLSNGGLSYTVNHFSPLGDYMSDVFDTYVRNADEFYTRLHNDKEYRDKILETTKSLLPNFSEIGKYYSEVTLGQFWEDLKYVFGRPPSSNEGSLVYNMSYSPQTSNIAVRDINKTHSGEIEKSIVQEITKYDFIKSVTLNSHTYDIRNLSNLEIRNAIDKIPQVSFLLSDIMIRTGEELDLGSKGIYKVKSGDTLLAIAKKRYDY</sequence>
<comment type="caution">
    <text evidence="1">The sequence shown here is derived from an EMBL/GenBank/DDBJ whole genome shotgun (WGS) entry which is preliminary data.</text>
</comment>
<dbReference type="RefSeq" id="WP_009495842.1">
    <property type="nucleotide sequence ID" value="NZ_AMZQ01000011.1"/>
</dbReference>
<accession>M5IQK5</accession>
<gene>
    <name evidence="1" type="ORF">CSUNSWCD_692</name>
</gene>
<dbReference type="EMBL" id="AMZQ01000011">
    <property type="protein sequence ID" value="EKU10618.1"/>
    <property type="molecule type" value="Genomic_DNA"/>
</dbReference>
<dbReference type="Proteomes" id="UP000011939">
    <property type="component" value="Unassembled WGS sequence"/>
</dbReference>
<organism evidence="1 2">
    <name type="scientific">Campylobacter showae CSUNSWCD</name>
    <dbReference type="NCBI Taxonomy" id="1244083"/>
    <lineage>
        <taxon>Bacteria</taxon>
        <taxon>Pseudomonadati</taxon>
        <taxon>Campylobacterota</taxon>
        <taxon>Epsilonproteobacteria</taxon>
        <taxon>Campylobacterales</taxon>
        <taxon>Campylobacteraceae</taxon>
        <taxon>Campylobacter</taxon>
    </lineage>
</organism>
<evidence type="ECO:0000313" key="2">
    <source>
        <dbReference type="Proteomes" id="UP000011939"/>
    </source>
</evidence>
<evidence type="ECO:0000313" key="1">
    <source>
        <dbReference type="EMBL" id="EKU10618.1"/>
    </source>
</evidence>